<protein>
    <recommendedName>
        <fullName evidence="2">DUF7350 domain-containing protein</fullName>
    </recommendedName>
</protein>
<dbReference type="RefSeq" id="WP_163488713.1">
    <property type="nucleotide sequence ID" value="NZ_CP048738.1"/>
</dbReference>
<gene>
    <name evidence="3" type="ORF">G3A49_06350</name>
</gene>
<evidence type="ECO:0000313" key="4">
    <source>
        <dbReference type="Proteomes" id="UP000465667"/>
    </source>
</evidence>
<feature type="compositionally biased region" description="Low complexity" evidence="1">
    <location>
        <begin position="32"/>
        <end position="41"/>
    </location>
</feature>
<evidence type="ECO:0000259" key="2">
    <source>
        <dbReference type="Pfam" id="PF24041"/>
    </source>
</evidence>
<organism evidence="3 4">
    <name type="scientific">Haloferax volcanii</name>
    <name type="common">Halobacterium volcanii</name>
    <dbReference type="NCBI Taxonomy" id="2246"/>
    <lineage>
        <taxon>Archaea</taxon>
        <taxon>Methanobacteriati</taxon>
        <taxon>Methanobacteriota</taxon>
        <taxon>Stenosarchaea group</taxon>
        <taxon>Halobacteria</taxon>
        <taxon>Halobacteriales</taxon>
        <taxon>Haloferacaceae</taxon>
        <taxon>Haloferax</taxon>
    </lineage>
</organism>
<dbReference type="InterPro" id="IPR038482">
    <property type="entry name" value="Tp34-type_sf"/>
</dbReference>
<feature type="domain" description="DUF7350" evidence="2">
    <location>
        <begin position="243"/>
        <end position="367"/>
    </location>
</feature>
<dbReference type="EMBL" id="CP048738">
    <property type="protein sequence ID" value="QIB77779.1"/>
    <property type="molecule type" value="Genomic_DNA"/>
</dbReference>
<dbReference type="KEGG" id="hale:G3A49_06350"/>
<name>A0A6C0UVG0_HALVO</name>
<evidence type="ECO:0000313" key="3">
    <source>
        <dbReference type="EMBL" id="QIB77779.1"/>
    </source>
</evidence>
<proteinExistence type="predicted"/>
<dbReference type="GeneID" id="44083013"/>
<evidence type="ECO:0000256" key="1">
    <source>
        <dbReference type="SAM" id="MobiDB-lite"/>
    </source>
</evidence>
<dbReference type="AlphaFoldDB" id="A0A6C0UVG0"/>
<dbReference type="Pfam" id="PF24041">
    <property type="entry name" value="DUF7350"/>
    <property type="match status" value="1"/>
</dbReference>
<accession>A0A6C0UVG0</accession>
<dbReference type="Proteomes" id="UP000465667">
    <property type="component" value="Chromosome"/>
</dbReference>
<dbReference type="PROSITE" id="PS51257">
    <property type="entry name" value="PROKAR_LIPOPROTEIN"/>
    <property type="match status" value="1"/>
</dbReference>
<reference evidence="3 4" key="1">
    <citation type="submission" date="2020-02" db="EMBL/GenBank/DDBJ databases">
        <title>Whole genome sequence of Haloferax alexandrinus pws1.</title>
        <authorList>
            <person name="Verma D.K."/>
            <person name="Gopal K."/>
            <person name="Prasad E.S."/>
        </authorList>
    </citation>
    <scope>NUCLEOTIDE SEQUENCE [LARGE SCALE GENOMIC DNA]</scope>
    <source>
        <strain evidence="4">wsp1</strain>
    </source>
</reference>
<dbReference type="InterPro" id="IPR055774">
    <property type="entry name" value="DUF7350"/>
</dbReference>
<feature type="region of interest" description="Disordered" evidence="1">
    <location>
        <begin position="29"/>
        <end position="51"/>
    </location>
</feature>
<dbReference type="Gene3D" id="2.60.40.2480">
    <property type="entry name" value="Periplasmic metal-binding protein Tp34-type"/>
    <property type="match status" value="1"/>
</dbReference>
<sequence>MRRRTLFRTVGGLSVGGLAGCLGGVSSGGSGAEAAEQNGGSTASSAEPPLVEDRPDAVYLPTHFEGMDVVGTQSAGDYTCALAYTYPHRFWLVKPDGLTTVAVESEDTVHVMPIVWHTETGLVPPDRNPQLTFTRDGETVAELSPWPMLSQPMGFHFGDNVALGGEGVFDIDVRVGSPSIRRTGALADSGGDVSFSFEFEFAATALDEIMVSDISADEEGTAGAVEPMAMEMLPSTQVPPERDLPGTVRGTATSGDAVFVVTTLADATPFSGTTDETYVAVSPRTPHNRYMLPQMALSGTLRRDGETVFDGYLQSTLDPDLAYHYGAVVPEISAADEFTITVDSPPQAARHEGYETAFLDMDSMTMTLTE</sequence>